<dbReference type="InterPro" id="IPR034003">
    <property type="entry name" value="ABCG_PDR_2"/>
</dbReference>
<comment type="subcellular location">
    <subcellularLocation>
        <location evidence="1">Membrane</location>
        <topology evidence="1">Multi-pass membrane protein</topology>
    </subcellularLocation>
</comment>
<dbReference type="Gramene" id="AUR62033425-RA">
    <property type="protein sequence ID" value="AUR62033425-RA:cds"/>
    <property type="gene ID" value="AUR62033425"/>
</dbReference>
<evidence type="ECO:0000313" key="13">
    <source>
        <dbReference type="Proteomes" id="UP000596660"/>
    </source>
</evidence>
<feature type="transmembrane region" description="Helical" evidence="10">
    <location>
        <begin position="622"/>
        <end position="648"/>
    </location>
</feature>
<feature type="transmembrane region" description="Helical" evidence="10">
    <location>
        <begin position="1111"/>
        <end position="1134"/>
    </location>
</feature>
<evidence type="ECO:0000256" key="10">
    <source>
        <dbReference type="SAM" id="Phobius"/>
    </source>
</evidence>
<feature type="transmembrane region" description="Helical" evidence="10">
    <location>
        <begin position="1209"/>
        <end position="1227"/>
    </location>
</feature>
<dbReference type="InterPro" id="IPR013581">
    <property type="entry name" value="PDR_assoc"/>
</dbReference>
<dbReference type="InterPro" id="IPR013525">
    <property type="entry name" value="ABC2_TM"/>
</dbReference>
<dbReference type="FunFam" id="3.40.50.300:FF:000059">
    <property type="entry name" value="ABC transporter G family member 40"/>
    <property type="match status" value="1"/>
</dbReference>
<feature type="transmembrane region" description="Helical" evidence="10">
    <location>
        <begin position="435"/>
        <end position="457"/>
    </location>
</feature>
<evidence type="ECO:0000256" key="5">
    <source>
        <dbReference type="ARBA" id="ARBA00022737"/>
    </source>
</evidence>
<dbReference type="GO" id="GO:0005886">
    <property type="term" value="C:plasma membrane"/>
    <property type="evidence" value="ECO:0007669"/>
    <property type="project" value="UniProtKB-ARBA"/>
</dbReference>
<dbReference type="GO" id="GO:0016887">
    <property type="term" value="F:ATP hydrolysis activity"/>
    <property type="evidence" value="ECO:0007669"/>
    <property type="project" value="InterPro"/>
</dbReference>
<evidence type="ECO:0000256" key="2">
    <source>
        <dbReference type="ARBA" id="ARBA00006012"/>
    </source>
</evidence>
<feature type="transmembrane region" description="Helical" evidence="10">
    <location>
        <begin position="478"/>
        <end position="508"/>
    </location>
</feature>
<dbReference type="Pfam" id="PF01061">
    <property type="entry name" value="ABC2_membrane"/>
    <property type="match status" value="2"/>
</dbReference>
<dbReference type="OMA" id="DILFNNC"/>
<dbReference type="InterPro" id="IPR003439">
    <property type="entry name" value="ABC_transporter-like_ATP-bd"/>
</dbReference>
<evidence type="ECO:0000256" key="6">
    <source>
        <dbReference type="ARBA" id="ARBA00022741"/>
    </source>
</evidence>
<feature type="transmembrane region" description="Helical" evidence="10">
    <location>
        <begin position="1068"/>
        <end position="1091"/>
    </location>
</feature>
<feature type="transmembrane region" description="Helical" evidence="10">
    <location>
        <begin position="1258"/>
        <end position="1280"/>
    </location>
</feature>
<dbReference type="CDD" id="cd03232">
    <property type="entry name" value="ABCG_PDR_domain2"/>
    <property type="match status" value="1"/>
</dbReference>
<dbReference type="Pfam" id="PF19055">
    <property type="entry name" value="ABC2_membrane_7"/>
    <property type="match status" value="1"/>
</dbReference>
<accession>A0A803MQ74</accession>
<dbReference type="Gene3D" id="3.40.50.300">
    <property type="entry name" value="P-loop containing nucleotide triphosphate hydrolases"/>
    <property type="match status" value="2"/>
</dbReference>
<dbReference type="PANTHER" id="PTHR19241">
    <property type="entry name" value="ATP-BINDING CASSETTE TRANSPORTER"/>
    <property type="match status" value="1"/>
</dbReference>
<evidence type="ECO:0000256" key="4">
    <source>
        <dbReference type="ARBA" id="ARBA00022692"/>
    </source>
</evidence>
<dbReference type="GO" id="GO:0140359">
    <property type="term" value="F:ABC-type transporter activity"/>
    <property type="evidence" value="ECO:0007669"/>
    <property type="project" value="InterPro"/>
</dbReference>
<protein>
    <recommendedName>
        <fullName evidence="11">ABC transporter domain-containing protein</fullName>
    </recommendedName>
</protein>
<name>A0A803MQ74_CHEQI</name>
<dbReference type="Pfam" id="PF00005">
    <property type="entry name" value="ABC_tran"/>
    <property type="match status" value="2"/>
</dbReference>
<evidence type="ECO:0000259" key="11">
    <source>
        <dbReference type="PROSITE" id="PS50893"/>
    </source>
</evidence>
<evidence type="ECO:0000313" key="12">
    <source>
        <dbReference type="EnsemblPlants" id="AUR62033425-RA:cds"/>
    </source>
</evidence>
<feature type="transmembrane region" description="Helical" evidence="10">
    <location>
        <begin position="401"/>
        <end position="423"/>
    </location>
</feature>
<feature type="domain" description="ABC transporter" evidence="11">
    <location>
        <begin position="41"/>
        <end position="306"/>
    </location>
</feature>
<dbReference type="EnsemblPlants" id="AUR62033425-RA">
    <property type="protein sequence ID" value="AUR62033425-RA:cds"/>
    <property type="gene ID" value="AUR62033425"/>
</dbReference>
<evidence type="ECO:0000256" key="8">
    <source>
        <dbReference type="ARBA" id="ARBA00022989"/>
    </source>
</evidence>
<evidence type="ECO:0000256" key="7">
    <source>
        <dbReference type="ARBA" id="ARBA00022840"/>
    </source>
</evidence>
<dbReference type="Proteomes" id="UP000596660">
    <property type="component" value="Unplaced"/>
</dbReference>
<keyword evidence="7" id="KW-0067">ATP-binding</keyword>
<evidence type="ECO:0000256" key="3">
    <source>
        <dbReference type="ARBA" id="ARBA00022448"/>
    </source>
</evidence>
<proteinExistence type="inferred from homology"/>
<dbReference type="InterPro" id="IPR003593">
    <property type="entry name" value="AAA+_ATPase"/>
</dbReference>
<dbReference type="FunFam" id="3.40.50.300:FF:000179">
    <property type="entry name" value="ABC transporter G family member 34"/>
    <property type="match status" value="1"/>
</dbReference>
<reference evidence="12" key="2">
    <citation type="submission" date="2021-03" db="UniProtKB">
        <authorList>
            <consortium name="EnsemblPlants"/>
        </authorList>
    </citation>
    <scope>IDENTIFICATION</scope>
</reference>
<feature type="transmembrane region" description="Helical" evidence="10">
    <location>
        <begin position="537"/>
        <end position="560"/>
    </location>
</feature>
<comment type="similarity">
    <text evidence="2">Belongs to the ABC transporter superfamily. ABCG family. PDR (TC 3.A.1.205) subfamily.</text>
</comment>
<keyword evidence="8 10" id="KW-1133">Transmembrane helix</keyword>
<reference evidence="12" key="1">
    <citation type="journal article" date="2017" name="Nature">
        <title>The genome of Chenopodium quinoa.</title>
        <authorList>
            <person name="Jarvis D.E."/>
            <person name="Ho Y.S."/>
            <person name="Lightfoot D.J."/>
            <person name="Schmoeckel S.M."/>
            <person name="Li B."/>
            <person name="Borm T.J.A."/>
            <person name="Ohyanagi H."/>
            <person name="Mineta K."/>
            <person name="Michell C.T."/>
            <person name="Saber N."/>
            <person name="Kharbatia N.M."/>
            <person name="Rupper R.R."/>
            <person name="Sharp A.R."/>
            <person name="Dally N."/>
            <person name="Boughton B.A."/>
            <person name="Woo Y.H."/>
            <person name="Gao G."/>
            <person name="Schijlen E.G.W.M."/>
            <person name="Guo X."/>
            <person name="Momin A.A."/>
            <person name="Negrao S."/>
            <person name="Al-Babili S."/>
            <person name="Gehring C."/>
            <person name="Roessner U."/>
            <person name="Jung C."/>
            <person name="Murphy K."/>
            <person name="Arold S.T."/>
            <person name="Gojobori T."/>
            <person name="van der Linden C.G."/>
            <person name="van Loo E.N."/>
            <person name="Jellen E.N."/>
            <person name="Maughan P.J."/>
            <person name="Tester M."/>
        </authorList>
    </citation>
    <scope>NUCLEOTIDE SEQUENCE [LARGE SCALE GENOMIC DNA]</scope>
    <source>
        <strain evidence="12">cv. PI 614886</strain>
    </source>
</reference>
<feature type="transmembrane region" description="Helical" evidence="10">
    <location>
        <begin position="1155"/>
        <end position="1172"/>
    </location>
</feature>
<dbReference type="Pfam" id="PF08370">
    <property type="entry name" value="PDR_assoc"/>
    <property type="match status" value="1"/>
</dbReference>
<dbReference type="GO" id="GO:0005524">
    <property type="term" value="F:ATP binding"/>
    <property type="evidence" value="ECO:0007669"/>
    <property type="project" value="UniProtKB-KW"/>
</dbReference>
<feature type="transmembrane region" description="Helical" evidence="10">
    <location>
        <begin position="1038"/>
        <end position="1056"/>
    </location>
</feature>
<dbReference type="SMART" id="SM00382">
    <property type="entry name" value="AAA"/>
    <property type="match status" value="2"/>
</dbReference>
<dbReference type="PROSITE" id="PS50893">
    <property type="entry name" value="ABC_TRANSPORTER_2"/>
    <property type="match status" value="2"/>
</dbReference>
<keyword evidence="4 10" id="KW-0812">Transmembrane</keyword>
<keyword evidence="9 10" id="KW-0472">Membrane</keyword>
<keyword evidence="6" id="KW-0547">Nucleotide-binding</keyword>
<dbReference type="InterPro" id="IPR043926">
    <property type="entry name" value="ABCG_dom"/>
</dbReference>
<dbReference type="InterPro" id="IPR027417">
    <property type="entry name" value="P-loop_NTPase"/>
</dbReference>
<keyword evidence="5" id="KW-0677">Repeat</keyword>
<evidence type="ECO:0000256" key="1">
    <source>
        <dbReference type="ARBA" id="ARBA00004141"/>
    </source>
</evidence>
<feature type="domain" description="ABC transporter" evidence="11">
    <location>
        <begin position="692"/>
        <end position="944"/>
    </location>
</feature>
<keyword evidence="3" id="KW-0813">Transport</keyword>
<sequence>MEMPSIEVRFENLNVEAYAYVGSRALPSILNSLVNMVEGVLDCLHILPSHKRKLEILQDFNGIIKPGRMTLLIGPPSSGKTTLLLALSGLLDSKLKVSGKVTYNGHELHEFVPQRCSAYVSQNDVHITELTVRETLGFSATCQGVGHAYELLLDLLRKEKEIKTKPDPLLDALLKASAMDKHRKALFTEYILKVLGLEQCADTLIGDQMKRGISGGEMMVGPANVYFMDSISVGLDSSTTYQIINTIRQSVHIMNKTALISLLQPPPETFELFDDIIFISKGQLVYQGPRVYVLEFFESMGFRCPERKAVADYLQEVVSKKDQAQYWARQDEEYAYVSTNQFVDKFKEFHVGRTIQNELAVPYDKSKSYPFALTKSKFGVGKVVLLKACLSRELILMKRNMLIFVFKAVQLTVLGFVVASAFAEDKKHHSTIEDGVVHMGALFIGLVTIIISGFAVLPMTISKLPVYYKQRNYRFFPSWAYSFPTLIPGMIFSSFEVIIWTITTYFIIGFDLNFFRQVPNDMSYNLFRCIGAVTRDFSIAIVVANLAVMWLMIFSGFVLAREAMKKWLLWGYWTSPLLYVYNAMVTNEFLGHSWEKHHLPGSNIGLGVSVLQFRGAETDPQWYWIGVSALIGFIILFALLANLALAYLKPYGQSSGFISEEAETSTEAESINQSRTPDSGKTTSLLFTPLCMTFENIVYSVDMPKERKQRGDPHDRLVLLDGVSGSFRPGVLTALMGVTGAGKTTLLDVLAGRKNTGHIDGSIKISGYPKKQETFARVSGYCEQNDIHVDLMTVYESIIFSASLRLSKDISFEAKQNFVDEIIELIELTAIKDALVGTPNVNGLSVEQRKRLTIAVELVANPSIMFMDEPTSGLDARAAAIIMRVVRNTVNTGRTVICTIHQPSIDIFESFDELFLLKQGGQVLYAGPIGYRCHQLIRYFEEINGVPKIREGYNPAIWVLEVTSRTQEEQLRLDFAAIYMNSELYRTNKALISELSIPPPNSEDLHFPTSYPQTYLTQWKMCLWRQYKSCWRNIAHNGVRFLITLAAAFMFGVVFWKIGSKRDTQIDVVGGIGAIYISTMFIGAQTSGGVIPVMNSNKPAFYREKSSGLYAAIPYALAQVVIEIPYVIAQVTIYEVIAYGMIGFEWTTLKFFREYLFMLLSLLCFTYFGMMISSVTPNQETCNILTSLVNSMWNLFAGFAIPRNRVPPWWRWFTFVCPVSWSMYGMVASQYGDIESEISTGETVTQFIRDFYGYKYDFLGSVVVIMVGFNLLFIFLHCFATKMFNFQKR</sequence>
<keyword evidence="13" id="KW-1185">Reference proteome</keyword>
<organism evidence="12 13">
    <name type="scientific">Chenopodium quinoa</name>
    <name type="common">Quinoa</name>
    <dbReference type="NCBI Taxonomy" id="63459"/>
    <lineage>
        <taxon>Eukaryota</taxon>
        <taxon>Viridiplantae</taxon>
        <taxon>Streptophyta</taxon>
        <taxon>Embryophyta</taxon>
        <taxon>Tracheophyta</taxon>
        <taxon>Spermatophyta</taxon>
        <taxon>Magnoliopsida</taxon>
        <taxon>eudicotyledons</taxon>
        <taxon>Gunneridae</taxon>
        <taxon>Pentapetalae</taxon>
        <taxon>Caryophyllales</taxon>
        <taxon>Chenopodiaceae</taxon>
        <taxon>Chenopodioideae</taxon>
        <taxon>Atripliceae</taxon>
        <taxon>Chenopodium</taxon>
    </lineage>
</organism>
<dbReference type="SUPFAM" id="SSF52540">
    <property type="entry name" value="P-loop containing nucleoside triphosphate hydrolases"/>
    <property type="match status" value="2"/>
</dbReference>
<evidence type="ECO:0000256" key="9">
    <source>
        <dbReference type="ARBA" id="ARBA00023136"/>
    </source>
</evidence>